<proteinExistence type="predicted"/>
<name>A0A1A0VN49_MYCPR</name>
<sequence>MPGLCWAVDAKVETSSSRQLHEGSIVRYWQTRSEAEADAASIAQGGEFYKDTGRRYFDAVVTEAEAYWE</sequence>
<comment type="caution">
    <text evidence="1">The sequence shown here is derived from an EMBL/GenBank/DDBJ whole genome shotgun (WGS) entry which is preliminary data.</text>
</comment>
<evidence type="ECO:0000313" key="2">
    <source>
        <dbReference type="Proteomes" id="UP000094008"/>
    </source>
</evidence>
<evidence type="ECO:0000313" key="1">
    <source>
        <dbReference type="EMBL" id="OBB84653.1"/>
    </source>
</evidence>
<gene>
    <name evidence="1" type="ORF">A5779_05660</name>
</gene>
<dbReference type="AlphaFoldDB" id="A0A1A0VN49"/>
<dbReference type="Proteomes" id="UP000094008">
    <property type="component" value="Unassembled WGS sequence"/>
</dbReference>
<reference evidence="2" key="1">
    <citation type="submission" date="2016-06" db="EMBL/GenBank/DDBJ databases">
        <authorList>
            <person name="Sutton G."/>
            <person name="Brinkac L."/>
            <person name="Sanka R."/>
            <person name="Adams M."/>
            <person name="Lau E."/>
            <person name="Mehaffy C."/>
            <person name="Tameris M."/>
            <person name="Hatherill M."/>
            <person name="Hanekom W."/>
            <person name="Mahomed H."/>
            <person name="Mcshane H."/>
        </authorList>
    </citation>
    <scope>NUCLEOTIDE SEQUENCE [LARGE SCALE GENOMIC DNA]</scope>
    <source>
        <strain evidence="2">852002-10433_SCH5171157</strain>
    </source>
</reference>
<dbReference type="EMBL" id="LZSY01000158">
    <property type="protein sequence ID" value="OBB84653.1"/>
    <property type="molecule type" value="Genomic_DNA"/>
</dbReference>
<organism evidence="1 2">
    <name type="scientific">Mycolicibacterium peregrinum</name>
    <name type="common">Mycobacterium peregrinum</name>
    <dbReference type="NCBI Taxonomy" id="43304"/>
    <lineage>
        <taxon>Bacteria</taxon>
        <taxon>Bacillati</taxon>
        <taxon>Actinomycetota</taxon>
        <taxon>Actinomycetes</taxon>
        <taxon>Mycobacteriales</taxon>
        <taxon>Mycobacteriaceae</taxon>
        <taxon>Mycolicibacterium</taxon>
    </lineage>
</organism>
<protein>
    <submittedName>
        <fullName evidence="1">Uncharacterized protein</fullName>
    </submittedName>
</protein>
<accession>A0A1A0VN49</accession>